<keyword evidence="1" id="KW-0472">Membrane</keyword>
<dbReference type="STRING" id="249408.BOO71_0003775"/>
<keyword evidence="1" id="KW-0812">Transmembrane</keyword>
<accession>A0A1U7P1R8</accession>
<dbReference type="OrthoDB" id="9156709at2"/>
<keyword evidence="1" id="KW-1133">Transmembrane helix</keyword>
<feature type="transmembrane region" description="Helical" evidence="1">
    <location>
        <begin position="93"/>
        <end position="114"/>
    </location>
</feature>
<sequence>MTNPIPLLRWIIRIGGIVALGMGLAFWGGSGYALLSAHQGLGYLVSIALLLMTILGFSRGVAPGLLVLAIVWSIVVPAIGAMQLRLLPGDLHWIIQVCHLLLGVGAIAFSEIIAGRALKGLPRPA</sequence>
<evidence type="ECO:0000313" key="2">
    <source>
        <dbReference type="EMBL" id="OLV19111.1"/>
    </source>
</evidence>
<gene>
    <name evidence="2" type="ORF">BOO71_0003775</name>
</gene>
<feature type="transmembrane region" description="Helical" evidence="1">
    <location>
        <begin position="7"/>
        <end position="28"/>
    </location>
</feature>
<proteinExistence type="predicted"/>
<dbReference type="AlphaFoldDB" id="A0A1U7P1R8"/>
<keyword evidence="3" id="KW-1185">Reference proteome</keyword>
<dbReference type="EMBL" id="MSTI01000043">
    <property type="protein sequence ID" value="OLV19111.1"/>
    <property type="molecule type" value="Genomic_DNA"/>
</dbReference>
<organism evidence="2 3">
    <name type="scientific">Deinococcus marmoris</name>
    <dbReference type="NCBI Taxonomy" id="249408"/>
    <lineage>
        <taxon>Bacteria</taxon>
        <taxon>Thermotogati</taxon>
        <taxon>Deinococcota</taxon>
        <taxon>Deinococci</taxon>
        <taxon>Deinococcales</taxon>
        <taxon>Deinococcaceae</taxon>
        <taxon>Deinococcus</taxon>
    </lineage>
</organism>
<reference evidence="2 3" key="1">
    <citation type="submission" date="2017-01" db="EMBL/GenBank/DDBJ databases">
        <title>Genome Analysis of Deinococcus marmoris KOPRI26562.</title>
        <authorList>
            <person name="Kim J.H."/>
            <person name="Oh H.-M."/>
        </authorList>
    </citation>
    <scope>NUCLEOTIDE SEQUENCE [LARGE SCALE GENOMIC DNA]</scope>
    <source>
        <strain evidence="2 3">KOPRI26562</strain>
    </source>
</reference>
<name>A0A1U7P1R8_9DEIO</name>
<dbReference type="RefSeq" id="WP_075831144.1">
    <property type="nucleotide sequence ID" value="NZ_MSTI01000043.1"/>
</dbReference>
<evidence type="ECO:0000256" key="1">
    <source>
        <dbReference type="SAM" id="Phobius"/>
    </source>
</evidence>
<comment type="caution">
    <text evidence="2">The sequence shown here is derived from an EMBL/GenBank/DDBJ whole genome shotgun (WGS) entry which is preliminary data.</text>
</comment>
<feature type="transmembrane region" description="Helical" evidence="1">
    <location>
        <begin position="40"/>
        <end position="58"/>
    </location>
</feature>
<evidence type="ECO:0000313" key="3">
    <source>
        <dbReference type="Proteomes" id="UP000186607"/>
    </source>
</evidence>
<feature type="transmembrane region" description="Helical" evidence="1">
    <location>
        <begin position="65"/>
        <end position="87"/>
    </location>
</feature>
<protein>
    <submittedName>
        <fullName evidence="2">Uncharacterized protein</fullName>
    </submittedName>
</protein>
<dbReference type="Proteomes" id="UP000186607">
    <property type="component" value="Unassembled WGS sequence"/>
</dbReference>